<dbReference type="OrthoDB" id="3437960at2759"/>
<evidence type="ECO:0000256" key="1">
    <source>
        <dbReference type="ARBA" id="ARBA00004123"/>
    </source>
</evidence>
<keyword evidence="7" id="KW-0539">Nucleus</keyword>
<dbReference type="InterPro" id="IPR036236">
    <property type="entry name" value="Znf_C2H2_sf"/>
</dbReference>
<dbReference type="Pfam" id="PF00096">
    <property type="entry name" value="zf-C2H2"/>
    <property type="match status" value="3"/>
</dbReference>
<evidence type="ECO:0000256" key="3">
    <source>
        <dbReference type="ARBA" id="ARBA00022737"/>
    </source>
</evidence>
<dbReference type="GO" id="GO:0010468">
    <property type="term" value="P:regulation of gene expression"/>
    <property type="evidence" value="ECO:0007669"/>
    <property type="project" value="TreeGrafter"/>
</dbReference>
<feature type="domain" description="C2H2-type" evidence="9">
    <location>
        <begin position="329"/>
        <end position="356"/>
    </location>
</feature>
<evidence type="ECO:0000256" key="4">
    <source>
        <dbReference type="ARBA" id="ARBA00022771"/>
    </source>
</evidence>
<accession>A0A8C5PXX1</accession>
<dbReference type="SMART" id="SM00355">
    <property type="entry name" value="ZnF_C2H2"/>
    <property type="match status" value="3"/>
</dbReference>
<keyword evidence="4 8" id="KW-0863">Zinc-finger</keyword>
<evidence type="ECO:0000313" key="11">
    <source>
        <dbReference type="Proteomes" id="UP000694569"/>
    </source>
</evidence>
<evidence type="ECO:0000256" key="6">
    <source>
        <dbReference type="ARBA" id="ARBA00023125"/>
    </source>
</evidence>
<dbReference type="GO" id="GO:0003677">
    <property type="term" value="F:DNA binding"/>
    <property type="evidence" value="ECO:0007669"/>
    <property type="project" value="UniProtKB-KW"/>
</dbReference>
<dbReference type="PANTHER" id="PTHR16515">
    <property type="entry name" value="PR DOMAIN ZINC FINGER PROTEIN"/>
    <property type="match status" value="1"/>
</dbReference>
<dbReference type="InterPro" id="IPR013087">
    <property type="entry name" value="Znf_C2H2_type"/>
</dbReference>
<keyword evidence="2" id="KW-0479">Metal-binding</keyword>
<dbReference type="FunFam" id="3.30.160.60:FF:000204">
    <property type="entry name" value="Zinc finger protein 331"/>
    <property type="match status" value="1"/>
</dbReference>
<dbReference type="GeneTree" id="ENSGT00940000163608"/>
<reference evidence="10" key="1">
    <citation type="submission" date="2025-08" db="UniProtKB">
        <authorList>
            <consortium name="Ensembl"/>
        </authorList>
    </citation>
    <scope>IDENTIFICATION</scope>
</reference>
<reference evidence="10" key="2">
    <citation type="submission" date="2025-09" db="UniProtKB">
        <authorList>
            <consortium name="Ensembl"/>
        </authorList>
    </citation>
    <scope>IDENTIFICATION</scope>
</reference>
<evidence type="ECO:0000256" key="8">
    <source>
        <dbReference type="PROSITE-ProRule" id="PRU00042"/>
    </source>
</evidence>
<protein>
    <recommendedName>
        <fullName evidence="9">C2H2-type domain-containing protein</fullName>
    </recommendedName>
</protein>
<keyword evidence="6" id="KW-0238">DNA-binding</keyword>
<dbReference type="AlphaFoldDB" id="A0A8C5PXX1"/>
<dbReference type="PROSITE" id="PS00028">
    <property type="entry name" value="ZINC_FINGER_C2H2_1"/>
    <property type="match status" value="3"/>
</dbReference>
<proteinExistence type="predicted"/>
<sequence>MDDEDWKMAPPHKFKNRVECKTLHGSQINYLYTEKLKSKTHLLPNKNHGAVHNCILKPQDGRGKPYSNKSTEVGHYPSIMEKKNVSKQYIQQNHLETKAPTPIHCKRDIIYLNKNKFLTNETGFHDLNHHQESTHFTGIPLRNVNKSTMAQINKTTPQTFVSETQNHDRVPLGYTVDGAHSKVYDTPICSKDILSVNNAFACKGTCIDPTQKPIVNNSTKVPREKIFRNTSHSKGIVNLGINKPEENSVHQTFLLIDSQGLPYTMVIEKSKVTKNSQLSEETKSNAKYNVASRYVARRKGYTCPVCFRIFEYLSYLQRHSIAHSQQKPYLCKICGKSFKRTSHLTRHKYTHFGGKPFQCQVCQHTFRDNSGLKSHQQIHKG</sequence>
<dbReference type="FunFam" id="3.30.160.60:FF:000744">
    <property type="entry name" value="zinc finger E-box-binding homeobox 1"/>
    <property type="match status" value="1"/>
</dbReference>
<feature type="domain" description="C2H2-type" evidence="9">
    <location>
        <begin position="357"/>
        <end position="381"/>
    </location>
</feature>
<dbReference type="InterPro" id="IPR050331">
    <property type="entry name" value="Zinc_finger"/>
</dbReference>
<keyword evidence="5" id="KW-0862">Zinc</keyword>
<dbReference type="GO" id="GO:0005634">
    <property type="term" value="C:nucleus"/>
    <property type="evidence" value="ECO:0007669"/>
    <property type="project" value="UniProtKB-SubCell"/>
</dbReference>
<evidence type="ECO:0000256" key="2">
    <source>
        <dbReference type="ARBA" id="ARBA00022723"/>
    </source>
</evidence>
<comment type="subcellular location">
    <subcellularLocation>
        <location evidence="1">Nucleus</location>
    </subcellularLocation>
</comment>
<evidence type="ECO:0000259" key="9">
    <source>
        <dbReference type="PROSITE" id="PS50157"/>
    </source>
</evidence>
<evidence type="ECO:0000313" key="10">
    <source>
        <dbReference type="Ensembl" id="ENSLLEP00000029622.1"/>
    </source>
</evidence>
<feature type="domain" description="C2H2-type" evidence="9">
    <location>
        <begin position="301"/>
        <end position="328"/>
    </location>
</feature>
<organism evidence="10 11">
    <name type="scientific">Leptobrachium leishanense</name>
    <name type="common">Leishan spiny toad</name>
    <dbReference type="NCBI Taxonomy" id="445787"/>
    <lineage>
        <taxon>Eukaryota</taxon>
        <taxon>Metazoa</taxon>
        <taxon>Chordata</taxon>
        <taxon>Craniata</taxon>
        <taxon>Vertebrata</taxon>
        <taxon>Euteleostomi</taxon>
        <taxon>Amphibia</taxon>
        <taxon>Batrachia</taxon>
        <taxon>Anura</taxon>
        <taxon>Pelobatoidea</taxon>
        <taxon>Megophryidae</taxon>
        <taxon>Leptobrachium</taxon>
    </lineage>
</organism>
<dbReference type="PROSITE" id="PS50157">
    <property type="entry name" value="ZINC_FINGER_C2H2_2"/>
    <property type="match status" value="3"/>
</dbReference>
<dbReference type="PANTHER" id="PTHR16515:SF60">
    <property type="entry name" value="ZINC FINGER PROTEIN 436"/>
    <property type="match status" value="1"/>
</dbReference>
<evidence type="ECO:0000256" key="7">
    <source>
        <dbReference type="ARBA" id="ARBA00023242"/>
    </source>
</evidence>
<evidence type="ECO:0000256" key="5">
    <source>
        <dbReference type="ARBA" id="ARBA00022833"/>
    </source>
</evidence>
<dbReference type="Gene3D" id="3.30.160.60">
    <property type="entry name" value="Classic Zinc Finger"/>
    <property type="match status" value="3"/>
</dbReference>
<keyword evidence="11" id="KW-1185">Reference proteome</keyword>
<dbReference type="Proteomes" id="UP000694569">
    <property type="component" value="Unplaced"/>
</dbReference>
<dbReference type="GO" id="GO:0008270">
    <property type="term" value="F:zinc ion binding"/>
    <property type="evidence" value="ECO:0007669"/>
    <property type="project" value="UniProtKB-KW"/>
</dbReference>
<keyword evidence="3" id="KW-0677">Repeat</keyword>
<dbReference type="SUPFAM" id="SSF57667">
    <property type="entry name" value="beta-beta-alpha zinc fingers"/>
    <property type="match status" value="2"/>
</dbReference>
<name>A0A8C5PXX1_9ANUR</name>
<dbReference type="Ensembl" id="ENSLLET00000030764.1">
    <property type="protein sequence ID" value="ENSLLEP00000029622.1"/>
    <property type="gene ID" value="ENSLLEG00000018796.1"/>
</dbReference>